<dbReference type="EMBL" id="BPLR01016348">
    <property type="protein sequence ID" value="GIY83173.1"/>
    <property type="molecule type" value="Genomic_DNA"/>
</dbReference>
<dbReference type="AlphaFoldDB" id="A0AAV4WLH7"/>
<evidence type="ECO:0000313" key="1">
    <source>
        <dbReference type="EMBL" id="GIY83173.1"/>
    </source>
</evidence>
<evidence type="ECO:0000313" key="2">
    <source>
        <dbReference type="Proteomes" id="UP001054945"/>
    </source>
</evidence>
<organism evidence="1 2">
    <name type="scientific">Caerostris extrusa</name>
    <name type="common">Bark spider</name>
    <name type="synonym">Caerostris bankana</name>
    <dbReference type="NCBI Taxonomy" id="172846"/>
    <lineage>
        <taxon>Eukaryota</taxon>
        <taxon>Metazoa</taxon>
        <taxon>Ecdysozoa</taxon>
        <taxon>Arthropoda</taxon>
        <taxon>Chelicerata</taxon>
        <taxon>Arachnida</taxon>
        <taxon>Araneae</taxon>
        <taxon>Araneomorphae</taxon>
        <taxon>Entelegynae</taxon>
        <taxon>Araneoidea</taxon>
        <taxon>Araneidae</taxon>
        <taxon>Caerostris</taxon>
    </lineage>
</organism>
<gene>
    <name evidence="1" type="ORF">CEXT_191291</name>
</gene>
<keyword evidence="2" id="KW-1185">Reference proteome</keyword>
<proteinExistence type="predicted"/>
<dbReference type="Proteomes" id="UP001054945">
    <property type="component" value="Unassembled WGS sequence"/>
</dbReference>
<comment type="caution">
    <text evidence="1">The sequence shown here is derived from an EMBL/GenBank/DDBJ whole genome shotgun (WGS) entry which is preliminary data.</text>
</comment>
<reference evidence="1 2" key="1">
    <citation type="submission" date="2021-06" db="EMBL/GenBank/DDBJ databases">
        <title>Caerostris extrusa draft genome.</title>
        <authorList>
            <person name="Kono N."/>
            <person name="Arakawa K."/>
        </authorList>
    </citation>
    <scope>NUCLEOTIDE SEQUENCE [LARGE SCALE GENOMIC DNA]</scope>
</reference>
<accession>A0AAV4WLH7</accession>
<sequence>MHSSAEFRLYIIQFVSVASFQTSRRKRLESHSNDESEMLSEIVDGFSSRRSSSQMMGNTNTELVNMHVAKRLQTGMVRPCRANIIGSLANIIVAQ</sequence>
<protein>
    <submittedName>
        <fullName evidence="1">Uncharacterized protein</fullName>
    </submittedName>
</protein>
<name>A0AAV4WLH7_CAEEX</name>